<dbReference type="Pfam" id="PF10694">
    <property type="entry name" value="DUF2500"/>
    <property type="match status" value="1"/>
</dbReference>
<organism evidence="1 2">
    <name type="scientific">Paenibacillus lycopersici</name>
    <dbReference type="NCBI Taxonomy" id="2704462"/>
    <lineage>
        <taxon>Bacteria</taxon>
        <taxon>Bacillati</taxon>
        <taxon>Bacillota</taxon>
        <taxon>Bacilli</taxon>
        <taxon>Bacillales</taxon>
        <taxon>Paenibacillaceae</taxon>
        <taxon>Paenibacillus</taxon>
    </lineage>
</organism>
<keyword evidence="2" id="KW-1185">Reference proteome</keyword>
<protein>
    <submittedName>
        <fullName evidence="1">DUF2500 domain-containing protein</fullName>
    </submittedName>
</protein>
<proteinExistence type="predicted"/>
<evidence type="ECO:0000313" key="1">
    <source>
        <dbReference type="EMBL" id="QHT61986.1"/>
    </source>
</evidence>
<dbReference type="Gene3D" id="2.40.50.660">
    <property type="match status" value="1"/>
</dbReference>
<accession>A0A6C0FXZ9</accession>
<name>A0A6C0FXZ9_9BACL</name>
<reference evidence="1 2" key="1">
    <citation type="submission" date="2020-01" db="EMBL/GenBank/DDBJ databases">
        <title>Paenibacillus sp. nov., isolated from tomato rhizosphere.</title>
        <authorList>
            <person name="Weon H.-Y."/>
            <person name="Lee S.A."/>
        </authorList>
    </citation>
    <scope>NUCLEOTIDE SEQUENCE [LARGE SCALE GENOMIC DNA]</scope>
    <source>
        <strain evidence="1 2">12200R-189</strain>
    </source>
</reference>
<sequence>MTSIIFRIHYITFEVESGDRMEFQVTGEESGMLVEGDQGKLTFRGTRYKGFQRYGSKQTVRD</sequence>
<dbReference type="InterPro" id="IPR019635">
    <property type="entry name" value="DUF2500"/>
</dbReference>
<gene>
    <name evidence="1" type="ORF">GXP70_19705</name>
</gene>
<evidence type="ECO:0000313" key="2">
    <source>
        <dbReference type="Proteomes" id="UP000476064"/>
    </source>
</evidence>
<dbReference type="EMBL" id="CP048209">
    <property type="protein sequence ID" value="QHT61986.1"/>
    <property type="molecule type" value="Genomic_DNA"/>
</dbReference>
<dbReference type="KEGG" id="plyc:GXP70_19705"/>
<dbReference type="AlphaFoldDB" id="A0A6C0FXZ9"/>
<dbReference type="Proteomes" id="UP000476064">
    <property type="component" value="Chromosome"/>
</dbReference>